<protein>
    <submittedName>
        <fullName evidence="1">Uncharacterized protein</fullName>
    </submittedName>
</protein>
<dbReference type="HOGENOM" id="CLU_1605545_0_0_1"/>
<dbReference type="Proteomes" id="UP000004995">
    <property type="component" value="Unassembled WGS sequence"/>
</dbReference>
<dbReference type="EMBL" id="AGNK02005307">
    <property type="status" value="NOT_ANNOTATED_CDS"/>
    <property type="molecule type" value="Genomic_DNA"/>
</dbReference>
<name>K4AFI6_SETIT</name>
<proteinExistence type="predicted"/>
<reference evidence="1" key="2">
    <citation type="submission" date="2018-08" db="UniProtKB">
        <authorList>
            <consortium name="EnsemblPlants"/>
        </authorList>
    </citation>
    <scope>IDENTIFICATION</scope>
    <source>
        <strain evidence="1">Yugu1</strain>
    </source>
</reference>
<accession>K4AFI6</accession>
<dbReference type="EnsemblPlants" id="KQK86484">
    <property type="protein sequence ID" value="KQK86484"/>
    <property type="gene ID" value="SETIT_037643mg"/>
</dbReference>
<evidence type="ECO:0000313" key="1">
    <source>
        <dbReference type="EnsemblPlants" id="KQK86484"/>
    </source>
</evidence>
<dbReference type="Gramene" id="KQK86484">
    <property type="protein sequence ID" value="KQK86484"/>
    <property type="gene ID" value="SETIT_037643mg"/>
</dbReference>
<organism evidence="1 2">
    <name type="scientific">Setaria italica</name>
    <name type="common">Foxtail millet</name>
    <name type="synonym">Panicum italicum</name>
    <dbReference type="NCBI Taxonomy" id="4555"/>
    <lineage>
        <taxon>Eukaryota</taxon>
        <taxon>Viridiplantae</taxon>
        <taxon>Streptophyta</taxon>
        <taxon>Embryophyta</taxon>
        <taxon>Tracheophyta</taxon>
        <taxon>Spermatophyta</taxon>
        <taxon>Magnoliopsida</taxon>
        <taxon>Liliopsida</taxon>
        <taxon>Poales</taxon>
        <taxon>Poaceae</taxon>
        <taxon>PACMAD clade</taxon>
        <taxon>Panicoideae</taxon>
        <taxon>Panicodae</taxon>
        <taxon>Paniceae</taxon>
        <taxon>Cenchrinae</taxon>
        <taxon>Setaria</taxon>
    </lineage>
</organism>
<sequence>MVKYKLCYSQFDTNQGFGLSPLSTAGRGESWPATPGSTPFVIAGTLYGWMCRAAAGDPAECCQLSNLDSRSTMSLRTRGVLLISSRAACGWIDTTGLSEQARRPSSHHASRAFSSGYDADWHADLDAWIGIMKLAAKEVQLFRCRPIDAAELPIRTACPKRVTRGR</sequence>
<evidence type="ECO:0000313" key="2">
    <source>
        <dbReference type="Proteomes" id="UP000004995"/>
    </source>
</evidence>
<keyword evidence="2" id="KW-1185">Reference proteome</keyword>
<reference evidence="2" key="1">
    <citation type="journal article" date="2012" name="Nat. Biotechnol.">
        <title>Reference genome sequence of the model plant Setaria.</title>
        <authorList>
            <person name="Bennetzen J.L."/>
            <person name="Schmutz J."/>
            <person name="Wang H."/>
            <person name="Percifield R."/>
            <person name="Hawkins J."/>
            <person name="Pontaroli A.C."/>
            <person name="Estep M."/>
            <person name="Feng L."/>
            <person name="Vaughn J.N."/>
            <person name="Grimwood J."/>
            <person name="Jenkins J."/>
            <person name="Barry K."/>
            <person name="Lindquist E."/>
            <person name="Hellsten U."/>
            <person name="Deshpande S."/>
            <person name="Wang X."/>
            <person name="Wu X."/>
            <person name="Mitros T."/>
            <person name="Triplett J."/>
            <person name="Yang X."/>
            <person name="Ye C.Y."/>
            <person name="Mauro-Herrera M."/>
            <person name="Wang L."/>
            <person name="Li P."/>
            <person name="Sharma M."/>
            <person name="Sharma R."/>
            <person name="Ronald P.C."/>
            <person name="Panaud O."/>
            <person name="Kellogg E.A."/>
            <person name="Brutnell T.P."/>
            <person name="Doust A.N."/>
            <person name="Tuskan G.A."/>
            <person name="Rokhsar D."/>
            <person name="Devos K.M."/>
        </authorList>
    </citation>
    <scope>NUCLEOTIDE SEQUENCE [LARGE SCALE GENOMIC DNA]</scope>
    <source>
        <strain evidence="2">cv. Yugu1</strain>
    </source>
</reference>
<dbReference type="AlphaFoldDB" id="K4AFI6"/>
<dbReference type="InParanoid" id="K4AFI6"/>